<evidence type="ECO:0000313" key="1">
    <source>
        <dbReference type="EMBL" id="MBX49770.1"/>
    </source>
</evidence>
<sequence length="152" mass="16695">MAFLLFSSSSLAFSNTFISLFFSSNKLWILVAAWFSLVKAWAFSSFTVSSSDLRDSTLLNMSNVSCFAIPRQRSDSSRSPLCLPIVISNNPTFSLRARISTSASCNKSLFPSSCFIMESNDSDADLSKLLAFSACISNSWTLLFNSSAIFRA</sequence>
<reference evidence="1" key="1">
    <citation type="submission" date="2018-02" db="EMBL/GenBank/DDBJ databases">
        <title>Rhizophora mucronata_Transcriptome.</title>
        <authorList>
            <person name="Meera S.P."/>
            <person name="Sreeshan A."/>
            <person name="Augustine A."/>
        </authorList>
    </citation>
    <scope>NUCLEOTIDE SEQUENCE</scope>
    <source>
        <tissue evidence="1">Leaf</tissue>
    </source>
</reference>
<dbReference type="AlphaFoldDB" id="A0A2P2P4W5"/>
<proteinExistence type="predicted"/>
<name>A0A2P2P4W5_RHIMU</name>
<dbReference type="EMBL" id="GGEC01069286">
    <property type="protein sequence ID" value="MBX49770.1"/>
    <property type="molecule type" value="Transcribed_RNA"/>
</dbReference>
<organism evidence="1">
    <name type="scientific">Rhizophora mucronata</name>
    <name type="common">Asiatic mangrove</name>
    <dbReference type="NCBI Taxonomy" id="61149"/>
    <lineage>
        <taxon>Eukaryota</taxon>
        <taxon>Viridiplantae</taxon>
        <taxon>Streptophyta</taxon>
        <taxon>Embryophyta</taxon>
        <taxon>Tracheophyta</taxon>
        <taxon>Spermatophyta</taxon>
        <taxon>Magnoliopsida</taxon>
        <taxon>eudicotyledons</taxon>
        <taxon>Gunneridae</taxon>
        <taxon>Pentapetalae</taxon>
        <taxon>rosids</taxon>
        <taxon>fabids</taxon>
        <taxon>Malpighiales</taxon>
        <taxon>Rhizophoraceae</taxon>
        <taxon>Rhizophora</taxon>
    </lineage>
</organism>
<accession>A0A2P2P4W5</accession>
<protein>
    <submittedName>
        <fullName evidence="1">Uncharacterized protein</fullName>
    </submittedName>
</protein>